<evidence type="ECO:0000313" key="7">
    <source>
        <dbReference type="Proteomes" id="UP000319829"/>
    </source>
</evidence>
<dbReference type="PANTHER" id="PTHR44591:SF3">
    <property type="entry name" value="RESPONSE REGULATORY DOMAIN-CONTAINING PROTEIN"/>
    <property type="match status" value="1"/>
</dbReference>
<dbReference type="Proteomes" id="UP000317366">
    <property type="component" value="Unassembled WGS sequence"/>
</dbReference>
<dbReference type="Proteomes" id="UP000319829">
    <property type="component" value="Unassembled WGS sequence"/>
</dbReference>
<evidence type="ECO:0000313" key="4">
    <source>
        <dbReference type="EMBL" id="TMQ53897.1"/>
    </source>
</evidence>
<sequence>MDKIRVLLIDDEPSFTRMLKLSLELRGRFEVRVENNGAYGLKVAQDFLPDIILLDVIMPDVDGGEIASTIRADRVLKDTPIVFLTAGVSKETTRAKGNVIGGQKYLAKPATVEEIIRCIETELRKPGGVAPGSSAVPKS</sequence>
<dbReference type="InterPro" id="IPR001789">
    <property type="entry name" value="Sig_transdc_resp-reg_receiver"/>
</dbReference>
<organism evidence="5 6">
    <name type="scientific">Eiseniibacteriota bacterium</name>
    <dbReference type="NCBI Taxonomy" id="2212470"/>
    <lineage>
        <taxon>Bacteria</taxon>
        <taxon>Candidatus Eiseniibacteriota</taxon>
    </lineage>
</organism>
<dbReference type="PANTHER" id="PTHR44591">
    <property type="entry name" value="STRESS RESPONSE REGULATOR PROTEIN 1"/>
    <property type="match status" value="1"/>
</dbReference>
<dbReference type="AlphaFoldDB" id="A0A538TQB7"/>
<protein>
    <submittedName>
        <fullName evidence="5">Response regulator</fullName>
    </submittedName>
</protein>
<evidence type="ECO:0000256" key="2">
    <source>
        <dbReference type="PROSITE-ProRule" id="PRU00169"/>
    </source>
</evidence>
<keyword evidence="1 2" id="KW-0597">Phosphoprotein</keyword>
<evidence type="ECO:0000313" key="6">
    <source>
        <dbReference type="Proteomes" id="UP000317366"/>
    </source>
</evidence>
<feature type="domain" description="Response regulatory" evidence="3">
    <location>
        <begin position="5"/>
        <end position="123"/>
    </location>
</feature>
<dbReference type="Gene3D" id="3.40.50.2300">
    <property type="match status" value="1"/>
</dbReference>
<name>A0A538TQB7_UNCEI</name>
<dbReference type="InterPro" id="IPR050595">
    <property type="entry name" value="Bact_response_regulator"/>
</dbReference>
<dbReference type="PROSITE" id="PS50110">
    <property type="entry name" value="RESPONSE_REGULATORY"/>
    <property type="match status" value="1"/>
</dbReference>
<reference evidence="6 7" key="1">
    <citation type="journal article" date="2019" name="Nat. Microbiol.">
        <title>Mediterranean grassland soil C-N compound turnover is dependent on rainfall and depth, and is mediated by genomically divergent microorganisms.</title>
        <authorList>
            <person name="Diamond S."/>
            <person name="Andeer P.F."/>
            <person name="Li Z."/>
            <person name="Crits-Christoph A."/>
            <person name="Burstein D."/>
            <person name="Anantharaman K."/>
            <person name="Lane K.R."/>
            <person name="Thomas B.C."/>
            <person name="Pan C."/>
            <person name="Northen T.R."/>
            <person name="Banfield J.F."/>
        </authorList>
    </citation>
    <scope>NUCLEOTIDE SEQUENCE [LARGE SCALE GENOMIC DNA]</scope>
    <source>
        <strain evidence="4">WS_4</strain>
        <strain evidence="5">WS_7</strain>
    </source>
</reference>
<proteinExistence type="predicted"/>
<evidence type="ECO:0000256" key="1">
    <source>
        <dbReference type="ARBA" id="ARBA00022553"/>
    </source>
</evidence>
<dbReference type="SMART" id="SM00448">
    <property type="entry name" value="REC"/>
    <property type="match status" value="1"/>
</dbReference>
<dbReference type="EMBL" id="VBOU01000079">
    <property type="protein sequence ID" value="TMQ53897.1"/>
    <property type="molecule type" value="Genomic_DNA"/>
</dbReference>
<evidence type="ECO:0000259" key="3">
    <source>
        <dbReference type="PROSITE" id="PS50110"/>
    </source>
</evidence>
<dbReference type="Pfam" id="PF00072">
    <property type="entry name" value="Response_reg"/>
    <property type="match status" value="1"/>
</dbReference>
<gene>
    <name evidence="4" type="ORF">E6K74_08205</name>
    <name evidence="5" type="ORF">E6K77_01995</name>
</gene>
<dbReference type="GO" id="GO:0000160">
    <property type="term" value="P:phosphorelay signal transduction system"/>
    <property type="evidence" value="ECO:0007669"/>
    <property type="project" value="InterPro"/>
</dbReference>
<feature type="modified residue" description="4-aspartylphosphate" evidence="2">
    <location>
        <position position="55"/>
    </location>
</feature>
<evidence type="ECO:0000313" key="5">
    <source>
        <dbReference type="EMBL" id="TMQ65823.1"/>
    </source>
</evidence>
<dbReference type="EMBL" id="VBOX01000014">
    <property type="protein sequence ID" value="TMQ65823.1"/>
    <property type="molecule type" value="Genomic_DNA"/>
</dbReference>
<comment type="caution">
    <text evidence="5">The sequence shown here is derived from an EMBL/GenBank/DDBJ whole genome shotgun (WGS) entry which is preliminary data.</text>
</comment>
<dbReference type="SUPFAM" id="SSF52172">
    <property type="entry name" value="CheY-like"/>
    <property type="match status" value="1"/>
</dbReference>
<dbReference type="InterPro" id="IPR011006">
    <property type="entry name" value="CheY-like_superfamily"/>
</dbReference>
<accession>A0A538TQB7</accession>